<proteinExistence type="inferred from homology"/>
<evidence type="ECO:0000256" key="1">
    <source>
        <dbReference type="ARBA" id="ARBA00007637"/>
    </source>
</evidence>
<dbReference type="InterPro" id="IPR036291">
    <property type="entry name" value="NAD(P)-bd_dom_sf"/>
</dbReference>
<reference evidence="3 4" key="1">
    <citation type="submission" date="2017-09" db="EMBL/GenBank/DDBJ databases">
        <title>Evaluation of Pacific Biosciences Sequencing Technology to Finishing C. thermocellum Genome Sequences.</title>
        <authorList>
            <person name="Brown S."/>
        </authorList>
    </citation>
    <scope>NUCLEOTIDE SEQUENCE [LARGE SCALE GENOMIC DNA]</scope>
    <source>
        <strain evidence="3 4">AD2</strain>
    </source>
</reference>
<sequence length="305" mass="34599">MTKTIITGASGFVGKSLVKELSAKGYEVLAIIRNKNKVSEFDDLSNVSVVVCDLRDISNLKNFLPKTDYSYFFHLAWEGTSGPDREDYHKQLQNVVYTCEAVKTAKELGCKRFIYAGSLMEYESIKYIPINGSIPVKNYIYRTAKLTAHYMAKSLAVDLGIDFVTGTISNAYGEGEISPRLINSTIRKLLKNEKTSFTSGEQLYDFIYITDVAKAFIAIAEKGRAYGNYYIGNRTQRKLKDYLIDIKNCIDKNIELGFGEIPFYGASLDYTEFDTNALYEDTDFKCEVDFMEGIKKTIKWIEQNS</sequence>
<feature type="domain" description="NAD-dependent epimerase/dehydratase" evidence="2">
    <location>
        <begin position="5"/>
        <end position="232"/>
    </location>
</feature>
<dbReference type="PANTHER" id="PTHR43000">
    <property type="entry name" value="DTDP-D-GLUCOSE 4,6-DEHYDRATASE-RELATED"/>
    <property type="match status" value="1"/>
</dbReference>
<dbReference type="Proteomes" id="UP000223596">
    <property type="component" value="Unassembled WGS sequence"/>
</dbReference>
<comment type="caution">
    <text evidence="3">The sequence shown here is derived from an EMBL/GenBank/DDBJ whole genome shotgun (WGS) entry which is preliminary data.</text>
</comment>
<organism evidence="3 4">
    <name type="scientific">Acetivibrio thermocellus AD2</name>
    <dbReference type="NCBI Taxonomy" id="1138384"/>
    <lineage>
        <taxon>Bacteria</taxon>
        <taxon>Bacillati</taxon>
        <taxon>Bacillota</taxon>
        <taxon>Clostridia</taxon>
        <taxon>Eubacteriales</taxon>
        <taxon>Oscillospiraceae</taxon>
        <taxon>Acetivibrio</taxon>
    </lineage>
</organism>
<evidence type="ECO:0000313" key="4">
    <source>
        <dbReference type="Proteomes" id="UP000223596"/>
    </source>
</evidence>
<dbReference type="RefSeq" id="WP_003513028.1">
    <property type="nucleotide sequence ID" value="NZ_CP013828.1"/>
</dbReference>
<dbReference type="InterPro" id="IPR001509">
    <property type="entry name" value="Epimerase_deHydtase"/>
</dbReference>
<evidence type="ECO:0000313" key="3">
    <source>
        <dbReference type="EMBL" id="PFH01419.1"/>
    </source>
</evidence>
<name>A0AB36TC18_ACETH</name>
<dbReference type="GeneID" id="35805536"/>
<gene>
    <name evidence="3" type="ORF">M972_11151</name>
</gene>
<dbReference type="SUPFAM" id="SSF51735">
    <property type="entry name" value="NAD(P)-binding Rossmann-fold domains"/>
    <property type="match status" value="1"/>
</dbReference>
<dbReference type="Pfam" id="PF01370">
    <property type="entry name" value="Epimerase"/>
    <property type="match status" value="1"/>
</dbReference>
<dbReference type="EMBL" id="PDBW01000001">
    <property type="protein sequence ID" value="PFH01419.1"/>
    <property type="molecule type" value="Genomic_DNA"/>
</dbReference>
<dbReference type="Gene3D" id="3.40.50.720">
    <property type="entry name" value="NAD(P)-binding Rossmann-like Domain"/>
    <property type="match status" value="1"/>
</dbReference>
<evidence type="ECO:0000259" key="2">
    <source>
        <dbReference type="Pfam" id="PF01370"/>
    </source>
</evidence>
<comment type="similarity">
    <text evidence="1">Belongs to the NAD(P)-dependent epimerase/dehydratase family.</text>
</comment>
<accession>A0AB36TC18</accession>
<protein>
    <submittedName>
        <fullName evidence="3">Nucleoside-diphosphate-sugar epimerase</fullName>
    </submittedName>
</protein>
<dbReference type="AlphaFoldDB" id="A0AB36TC18"/>